<dbReference type="AlphaFoldDB" id="A0A8B9BIR1"/>
<accession>A0A8B9BIR1</accession>
<dbReference type="GeneTree" id="ENSGT00530000064196"/>
<dbReference type="GO" id="GO:0004190">
    <property type="term" value="F:aspartic-type endopeptidase activity"/>
    <property type="evidence" value="ECO:0007669"/>
    <property type="project" value="UniProtKB-KW"/>
</dbReference>
<keyword evidence="6" id="KW-1185">Reference proteome</keyword>
<dbReference type="InterPro" id="IPR051592">
    <property type="entry name" value="HERV-K_Pro_peptidase_A2"/>
</dbReference>
<feature type="domain" description="dUTPase-like" evidence="4">
    <location>
        <begin position="32"/>
        <end position="148"/>
    </location>
</feature>
<dbReference type="Pfam" id="PF00692">
    <property type="entry name" value="dUTPase"/>
    <property type="match status" value="1"/>
</dbReference>
<dbReference type="Ensembl" id="ENSABRT00000006507.1">
    <property type="protein sequence ID" value="ENSABRP00000004575.1"/>
    <property type="gene ID" value="ENSABRG00000004225.1"/>
</dbReference>
<dbReference type="Gene3D" id="2.70.40.10">
    <property type="match status" value="1"/>
</dbReference>
<keyword evidence="2" id="KW-0064">Aspartyl protease</keyword>
<dbReference type="InterPro" id="IPR036157">
    <property type="entry name" value="dUTPase-like_sf"/>
</dbReference>
<reference evidence="5" key="1">
    <citation type="submission" date="2025-08" db="UniProtKB">
        <authorList>
            <consortium name="Ensembl"/>
        </authorList>
    </citation>
    <scope>IDENTIFICATION</scope>
</reference>
<dbReference type="UniPathway" id="UPA00610">
    <property type="reaction ID" value="UER00666"/>
</dbReference>
<reference evidence="5" key="2">
    <citation type="submission" date="2025-09" db="UniProtKB">
        <authorList>
            <consortium name="Ensembl"/>
        </authorList>
    </citation>
    <scope>IDENTIFICATION</scope>
</reference>
<proteinExistence type="predicted"/>
<evidence type="ECO:0000256" key="3">
    <source>
        <dbReference type="ARBA" id="ARBA00022801"/>
    </source>
</evidence>
<evidence type="ECO:0000256" key="2">
    <source>
        <dbReference type="ARBA" id="ARBA00022750"/>
    </source>
</evidence>
<keyword evidence="3" id="KW-0378">Hydrolase</keyword>
<organism evidence="5 6">
    <name type="scientific">Anser brachyrhynchus</name>
    <name type="common">Pink-footed goose</name>
    <dbReference type="NCBI Taxonomy" id="132585"/>
    <lineage>
        <taxon>Eukaryota</taxon>
        <taxon>Metazoa</taxon>
        <taxon>Chordata</taxon>
        <taxon>Craniata</taxon>
        <taxon>Vertebrata</taxon>
        <taxon>Euteleostomi</taxon>
        <taxon>Archelosauria</taxon>
        <taxon>Archosauria</taxon>
        <taxon>Dinosauria</taxon>
        <taxon>Saurischia</taxon>
        <taxon>Theropoda</taxon>
        <taxon>Coelurosauria</taxon>
        <taxon>Aves</taxon>
        <taxon>Neognathae</taxon>
        <taxon>Galloanserae</taxon>
        <taxon>Anseriformes</taxon>
        <taxon>Anatidae</taxon>
        <taxon>Anserinae</taxon>
        <taxon>Anser</taxon>
    </lineage>
</organism>
<dbReference type="CDD" id="cd07557">
    <property type="entry name" value="trimeric_dUTPase"/>
    <property type="match status" value="1"/>
</dbReference>
<dbReference type="PANTHER" id="PTHR19422:SF123">
    <property type="entry name" value="RT1 CLASS I, LOCUS CE15"/>
    <property type="match status" value="1"/>
</dbReference>
<sequence>RTAGGARPLTARLMSAGRVQPAAGMWLELLSPRPKTRGSAGVDVCTVTDTTVRGAHVHKIPLNGRGPVGNGCSALLLGRSSITLTGLFVLPGIIDADYNGQIQATAWTLSPPLSIPKGSRIARLIFFRAVVPKAVDAIRGAAGFGSTGFPKAFWAANIAQHRPMLTVTLA</sequence>
<evidence type="ECO:0000259" key="4">
    <source>
        <dbReference type="Pfam" id="PF00692"/>
    </source>
</evidence>
<dbReference type="GO" id="GO:0006508">
    <property type="term" value="P:proteolysis"/>
    <property type="evidence" value="ECO:0007669"/>
    <property type="project" value="UniProtKB-KW"/>
</dbReference>
<dbReference type="SUPFAM" id="SSF51283">
    <property type="entry name" value="dUTPase-like"/>
    <property type="match status" value="1"/>
</dbReference>
<name>A0A8B9BIR1_9AVES</name>
<evidence type="ECO:0000313" key="6">
    <source>
        <dbReference type="Proteomes" id="UP000694426"/>
    </source>
</evidence>
<dbReference type="Proteomes" id="UP000694426">
    <property type="component" value="Unplaced"/>
</dbReference>
<dbReference type="GO" id="GO:0006226">
    <property type="term" value="P:dUMP biosynthetic process"/>
    <property type="evidence" value="ECO:0007669"/>
    <property type="project" value="UniProtKB-UniPathway"/>
</dbReference>
<evidence type="ECO:0000256" key="1">
    <source>
        <dbReference type="ARBA" id="ARBA00022670"/>
    </source>
</evidence>
<protein>
    <recommendedName>
        <fullName evidence="4">dUTPase-like domain-containing protein</fullName>
    </recommendedName>
</protein>
<dbReference type="InterPro" id="IPR029054">
    <property type="entry name" value="dUTPase-like"/>
</dbReference>
<keyword evidence="1" id="KW-0645">Protease</keyword>
<dbReference type="InterPro" id="IPR033704">
    <property type="entry name" value="dUTPase_trimeric"/>
</dbReference>
<evidence type="ECO:0000313" key="5">
    <source>
        <dbReference type="Ensembl" id="ENSABRP00000004575.1"/>
    </source>
</evidence>
<dbReference type="PANTHER" id="PTHR19422">
    <property type="entry name" value="GAG RETROVIRAL POLYPROTEIN"/>
    <property type="match status" value="1"/>
</dbReference>